<dbReference type="Proteomes" id="UP001249851">
    <property type="component" value="Unassembled WGS sequence"/>
</dbReference>
<feature type="compositionally biased region" description="Basic and acidic residues" evidence="3">
    <location>
        <begin position="579"/>
        <end position="600"/>
    </location>
</feature>
<dbReference type="InterPro" id="IPR032675">
    <property type="entry name" value="LRR_dom_sf"/>
</dbReference>
<feature type="compositionally biased region" description="Basic residues" evidence="3">
    <location>
        <begin position="668"/>
        <end position="677"/>
    </location>
</feature>
<feature type="compositionally biased region" description="Low complexity" evidence="3">
    <location>
        <begin position="519"/>
        <end position="534"/>
    </location>
</feature>
<dbReference type="PANTHER" id="PTHR22708:SF0">
    <property type="entry name" value="LEUCINE-RICH REPEAT-CONTAINING PROTEIN 56"/>
    <property type="match status" value="1"/>
</dbReference>
<evidence type="ECO:0000256" key="2">
    <source>
        <dbReference type="ARBA" id="ARBA00022737"/>
    </source>
</evidence>
<feature type="region of interest" description="Disordered" evidence="3">
    <location>
        <begin position="309"/>
        <end position="357"/>
    </location>
</feature>
<keyword evidence="5" id="KW-1185">Reference proteome</keyword>
<dbReference type="PANTHER" id="PTHR22708">
    <property type="entry name" value="LEUCINE-RICH REPEAT-CONTAINING PROTEIN 56"/>
    <property type="match status" value="1"/>
</dbReference>
<dbReference type="InterPro" id="IPR040091">
    <property type="entry name" value="LRRC56"/>
</dbReference>
<dbReference type="Pfam" id="PF12799">
    <property type="entry name" value="LRR_4"/>
    <property type="match status" value="1"/>
</dbReference>
<evidence type="ECO:0000256" key="1">
    <source>
        <dbReference type="ARBA" id="ARBA00022614"/>
    </source>
</evidence>
<reference evidence="4" key="2">
    <citation type="journal article" date="2023" name="Science">
        <title>Genomic signatures of disease resistance in endangered staghorn corals.</title>
        <authorList>
            <person name="Vollmer S.V."/>
            <person name="Selwyn J.D."/>
            <person name="Despard B.A."/>
            <person name="Roesel C.L."/>
        </authorList>
    </citation>
    <scope>NUCLEOTIDE SEQUENCE</scope>
    <source>
        <strain evidence="4">K2</strain>
    </source>
</reference>
<keyword evidence="1" id="KW-0433">Leucine-rich repeat</keyword>
<evidence type="ECO:0000313" key="5">
    <source>
        <dbReference type="Proteomes" id="UP001249851"/>
    </source>
</evidence>
<dbReference type="Gene3D" id="3.80.10.10">
    <property type="entry name" value="Ribonuclease Inhibitor"/>
    <property type="match status" value="1"/>
</dbReference>
<keyword evidence="2" id="KW-0677">Repeat</keyword>
<dbReference type="PROSITE" id="PS51450">
    <property type="entry name" value="LRR"/>
    <property type="match status" value="3"/>
</dbReference>
<dbReference type="InterPro" id="IPR001611">
    <property type="entry name" value="Leu-rich_rpt"/>
</dbReference>
<sequence>MALMENNFPYSRKSLGMEEHGLTLEQIKAVPAVNREISSVRIREIDDSSSNPEPIVQGEEADLLLEEFLSPTKLRSLTGKKNLEEVEYLEMKVDTSDNSLGNFGALVPHLVELKLNDSIIATIRDLGTSLTNLRTLWLSRTGLVDLDGISSVSSLKELYLSFNHIEDVSPISMLDELEILDLEGNNVSDISQVEFLCLCSSLRILTLEGNPICSAPNLEASSEEIQDYEYRVAIHKAVPNVKILDDEPFLVEKVGGKSVLREPPASLRVSKVPEHLKADWQLINEGIKSILLEEDEDAGAVDAMQPGSAVSAARYERPSSAMSTRQRPTSASRMRPSSSSGQRPGSAAGSYEATSQGVFQQDDTSDLTYGSSQVICGNISRALKSRRKVSEEKREEYIASRKKQRKPNRERFKNQLISYILIFLGPIAKAQTDLKQPKLPMVTFLDSPRLYTPEKSFEEERESTESKSDILEELKAWRFEYSKILNNERSKTTPSADANYNDPKSELPPPPSQKKVSKSELSPSYSPSPPSKSSRVSENRSDVRRSLPTPPRVGREINRPNTAADFRMRRFRQLSGETTVERLKLQAMHGDEAHEVDKHASTPNLESSPSPYPSVENDDIEPHITSVPEQVSQRRRENPVGDSTRPRRKLPDTALLVTRPGTAAAALQKRRLRPLTD</sequence>
<comment type="caution">
    <text evidence="4">The sequence shown here is derived from an EMBL/GenBank/DDBJ whole genome shotgun (WGS) entry which is preliminary data.</text>
</comment>
<proteinExistence type="predicted"/>
<dbReference type="EMBL" id="JARQWQ010000010">
    <property type="protein sequence ID" value="KAK2569040.1"/>
    <property type="molecule type" value="Genomic_DNA"/>
</dbReference>
<protein>
    <submittedName>
        <fullName evidence="4">Leucine-rich repeat-containing protein 56</fullName>
    </submittedName>
</protein>
<name>A0AAD9QX63_ACRCE</name>
<feature type="compositionally biased region" description="Low complexity" evidence="3">
    <location>
        <begin position="328"/>
        <end position="350"/>
    </location>
</feature>
<reference evidence="4" key="1">
    <citation type="journal article" date="2023" name="G3 (Bethesda)">
        <title>Whole genome assembly and annotation of the endangered Caribbean coral Acropora cervicornis.</title>
        <authorList>
            <person name="Selwyn J.D."/>
            <person name="Vollmer S.V."/>
        </authorList>
    </citation>
    <scope>NUCLEOTIDE SEQUENCE</scope>
    <source>
        <strain evidence="4">K2</strain>
    </source>
</reference>
<feature type="compositionally biased region" description="Basic and acidic residues" evidence="3">
    <location>
        <begin position="535"/>
        <end position="545"/>
    </location>
</feature>
<accession>A0AAD9QX63</accession>
<dbReference type="AlphaFoldDB" id="A0AAD9QX63"/>
<dbReference type="InterPro" id="IPR025875">
    <property type="entry name" value="Leu-rich_rpt_4"/>
</dbReference>
<organism evidence="4 5">
    <name type="scientific">Acropora cervicornis</name>
    <name type="common">Staghorn coral</name>
    <dbReference type="NCBI Taxonomy" id="6130"/>
    <lineage>
        <taxon>Eukaryota</taxon>
        <taxon>Metazoa</taxon>
        <taxon>Cnidaria</taxon>
        <taxon>Anthozoa</taxon>
        <taxon>Hexacorallia</taxon>
        <taxon>Scleractinia</taxon>
        <taxon>Astrocoeniina</taxon>
        <taxon>Acroporidae</taxon>
        <taxon>Acropora</taxon>
    </lineage>
</organism>
<feature type="region of interest" description="Disordered" evidence="3">
    <location>
        <begin position="488"/>
        <end position="677"/>
    </location>
</feature>
<dbReference type="SUPFAM" id="SSF52058">
    <property type="entry name" value="L domain-like"/>
    <property type="match status" value="1"/>
</dbReference>
<gene>
    <name evidence="4" type="ORF">P5673_005921</name>
</gene>
<evidence type="ECO:0000256" key="3">
    <source>
        <dbReference type="SAM" id="MobiDB-lite"/>
    </source>
</evidence>
<evidence type="ECO:0000313" key="4">
    <source>
        <dbReference type="EMBL" id="KAK2569040.1"/>
    </source>
</evidence>